<evidence type="ECO:0000313" key="4">
    <source>
        <dbReference type="Proteomes" id="UP000236333"/>
    </source>
</evidence>
<dbReference type="InterPro" id="IPR016135">
    <property type="entry name" value="UBQ-conjugating_enzyme/RWD"/>
</dbReference>
<feature type="domain" description="UBC core" evidence="2">
    <location>
        <begin position="7"/>
        <end position="136"/>
    </location>
</feature>
<comment type="caution">
    <text evidence="3">The sequence shown here is derived from an EMBL/GenBank/DDBJ whole genome shotgun (WGS) entry which is preliminary data.</text>
</comment>
<feature type="compositionally biased region" description="Low complexity" evidence="1">
    <location>
        <begin position="217"/>
        <end position="234"/>
    </location>
</feature>
<dbReference type="Pfam" id="PF00179">
    <property type="entry name" value="UQ_con"/>
    <property type="match status" value="2"/>
</dbReference>
<dbReference type="PROSITE" id="PS50127">
    <property type="entry name" value="UBC_2"/>
    <property type="match status" value="1"/>
</dbReference>
<name>A0A2J7ZPL0_9CHLO</name>
<dbReference type="PANTHER" id="PTHR24067">
    <property type="entry name" value="UBIQUITIN-CONJUGATING ENZYME E2"/>
    <property type="match status" value="1"/>
</dbReference>
<dbReference type="InterPro" id="IPR000608">
    <property type="entry name" value="UBC"/>
</dbReference>
<proteinExistence type="predicted"/>
<dbReference type="OrthoDB" id="9978460at2759"/>
<accession>A0A2J7ZPL0</accession>
<protein>
    <submittedName>
        <fullName evidence="3">Ubiquitin-conjugating enzyme E2 T</fullName>
    </submittedName>
</protein>
<organism evidence="3 4">
    <name type="scientific">Tetrabaena socialis</name>
    <dbReference type="NCBI Taxonomy" id="47790"/>
    <lineage>
        <taxon>Eukaryota</taxon>
        <taxon>Viridiplantae</taxon>
        <taxon>Chlorophyta</taxon>
        <taxon>core chlorophytes</taxon>
        <taxon>Chlorophyceae</taxon>
        <taxon>CS clade</taxon>
        <taxon>Chlamydomonadales</taxon>
        <taxon>Tetrabaenaceae</taxon>
        <taxon>Tetrabaena</taxon>
    </lineage>
</organism>
<keyword evidence="4" id="KW-1185">Reference proteome</keyword>
<dbReference type="Proteomes" id="UP000236333">
    <property type="component" value="Unassembled WGS sequence"/>
</dbReference>
<evidence type="ECO:0000256" key="1">
    <source>
        <dbReference type="SAM" id="MobiDB-lite"/>
    </source>
</evidence>
<dbReference type="SMART" id="SM00212">
    <property type="entry name" value="UBCc"/>
    <property type="match status" value="1"/>
</dbReference>
<sequence>MSLPSAVSLNRRARELKDLTNAPPAGIAVWASSDSSLEVVETQIAGPEGTPYAGGLFHLLASFPARYPMEPPNVKFKTRGTWTPALSLRTVLLSIQSLLAEPNPDDPLDADAAKEYLANRWLFNSRAAEFTRRHARPDLIAPEGAQTAAASCATAPAAGPSRDAQVAGHSGRADAASAAGPSDAGPSNAGAGASNASHPGGPRAHEDPAPGPGPSGAGQSDSHAGAASDAAASAPLGTGSEAGAAAERQAAPDVLEREAKDGSLAGAADGVDPATAAGTSTTGTGKRAAEERPASRLSRLRKK</sequence>
<gene>
    <name evidence="3" type="ORF">TSOC_011841</name>
</gene>
<dbReference type="EMBL" id="PGGS01000700">
    <property type="protein sequence ID" value="PNH02203.1"/>
    <property type="molecule type" value="Genomic_DNA"/>
</dbReference>
<dbReference type="InterPro" id="IPR050113">
    <property type="entry name" value="Ub_conjugating_enzyme"/>
</dbReference>
<feature type="compositionally biased region" description="Low complexity" evidence="1">
    <location>
        <begin position="274"/>
        <end position="286"/>
    </location>
</feature>
<feature type="compositionally biased region" description="Low complexity" evidence="1">
    <location>
        <begin position="242"/>
        <end position="251"/>
    </location>
</feature>
<evidence type="ECO:0000313" key="3">
    <source>
        <dbReference type="EMBL" id="PNH02203.1"/>
    </source>
</evidence>
<feature type="compositionally biased region" description="Low complexity" evidence="1">
    <location>
        <begin position="151"/>
        <end position="202"/>
    </location>
</feature>
<dbReference type="AlphaFoldDB" id="A0A2J7ZPL0"/>
<dbReference type="SUPFAM" id="SSF54495">
    <property type="entry name" value="UBC-like"/>
    <property type="match status" value="1"/>
</dbReference>
<evidence type="ECO:0000259" key="2">
    <source>
        <dbReference type="PROSITE" id="PS50127"/>
    </source>
</evidence>
<reference evidence="3 4" key="1">
    <citation type="journal article" date="2017" name="Mol. Biol. Evol.">
        <title>The 4-celled Tetrabaena socialis nuclear genome reveals the essential components for genetic control of cell number at the origin of multicellularity in the volvocine lineage.</title>
        <authorList>
            <person name="Featherston J."/>
            <person name="Arakaki Y."/>
            <person name="Hanschen E.R."/>
            <person name="Ferris P.J."/>
            <person name="Michod R.E."/>
            <person name="Olson B.J.S.C."/>
            <person name="Nozaki H."/>
            <person name="Durand P.M."/>
        </authorList>
    </citation>
    <scope>NUCLEOTIDE SEQUENCE [LARGE SCALE GENOMIC DNA]</scope>
    <source>
        <strain evidence="3 4">NIES-571</strain>
    </source>
</reference>
<feature type="region of interest" description="Disordered" evidence="1">
    <location>
        <begin position="151"/>
        <end position="303"/>
    </location>
</feature>
<dbReference type="Gene3D" id="3.10.110.10">
    <property type="entry name" value="Ubiquitin Conjugating Enzyme"/>
    <property type="match status" value="2"/>
</dbReference>